<dbReference type="SUPFAM" id="SSF160355">
    <property type="entry name" value="Bacterial polysaccharide co-polymerase-like"/>
    <property type="match status" value="1"/>
</dbReference>
<comment type="function">
    <text evidence="11">Required for CpsD phosphorylation. Involved in the regulation of capsular polysaccharide biosynthesis. May be part of a complex that directs the coordinated polymerization and export to the cell surface of the capsular polysaccharide.</text>
</comment>
<reference evidence="16" key="1">
    <citation type="journal article" date="2019" name="Int. J. Syst. Evol. Microbiol.">
        <title>The Global Catalogue of Microorganisms (GCM) 10K type strain sequencing project: providing services to taxonomists for standard genome sequencing and annotation.</title>
        <authorList>
            <consortium name="The Broad Institute Genomics Platform"/>
            <consortium name="The Broad Institute Genome Sequencing Center for Infectious Disease"/>
            <person name="Wu L."/>
            <person name="Ma J."/>
        </authorList>
    </citation>
    <scope>NUCLEOTIDE SEQUENCE [LARGE SCALE GENOMIC DNA]</scope>
    <source>
        <strain evidence="16">CCUG 59778</strain>
    </source>
</reference>
<comment type="subcellular location">
    <subcellularLocation>
        <location evidence="1">Cell membrane</location>
        <topology evidence="1">Multi-pass membrane protein</topology>
    </subcellularLocation>
</comment>
<feature type="domain" description="Polysaccharide chain length determinant N-terminal" evidence="13">
    <location>
        <begin position="3"/>
        <end position="90"/>
    </location>
</feature>
<evidence type="ECO:0000256" key="7">
    <source>
        <dbReference type="ARBA" id="ARBA00022903"/>
    </source>
</evidence>
<evidence type="ECO:0000256" key="9">
    <source>
        <dbReference type="ARBA" id="ARBA00023136"/>
    </source>
</evidence>
<evidence type="ECO:0000256" key="4">
    <source>
        <dbReference type="ARBA" id="ARBA00020739"/>
    </source>
</evidence>
<dbReference type="Pfam" id="PF02706">
    <property type="entry name" value="Wzz"/>
    <property type="match status" value="1"/>
</dbReference>
<keyword evidence="5" id="KW-1003">Cell membrane</keyword>
<evidence type="ECO:0000256" key="6">
    <source>
        <dbReference type="ARBA" id="ARBA00022692"/>
    </source>
</evidence>
<keyword evidence="7" id="KW-0972">Capsule biogenesis/degradation</keyword>
<gene>
    <name evidence="15" type="ORF">ACFOZY_06055</name>
</gene>
<evidence type="ECO:0000256" key="12">
    <source>
        <dbReference type="SAM" id="Phobius"/>
    </source>
</evidence>
<keyword evidence="10" id="KW-0270">Exopolysaccharide synthesis</keyword>
<feature type="transmembrane region" description="Helical" evidence="12">
    <location>
        <begin position="20"/>
        <end position="40"/>
    </location>
</feature>
<keyword evidence="16" id="KW-1185">Reference proteome</keyword>
<feature type="transmembrane region" description="Helical" evidence="12">
    <location>
        <begin position="276"/>
        <end position="296"/>
    </location>
</feature>
<dbReference type="Proteomes" id="UP001595817">
    <property type="component" value="Unassembled WGS sequence"/>
</dbReference>
<evidence type="ECO:0000256" key="3">
    <source>
        <dbReference type="ARBA" id="ARBA00006683"/>
    </source>
</evidence>
<keyword evidence="8 12" id="KW-1133">Transmembrane helix</keyword>
<keyword evidence="9 12" id="KW-0472">Membrane</keyword>
<dbReference type="InterPro" id="IPR032807">
    <property type="entry name" value="GNVR"/>
</dbReference>
<dbReference type="EMBL" id="JBHSEC010000006">
    <property type="protein sequence ID" value="MFC4410001.1"/>
    <property type="molecule type" value="Genomic_DNA"/>
</dbReference>
<sequence length="307" mass="34609">MEETIELREIIEIVFRGKWIIALITAVAIGLAGIVSWFVLPEQYDSNSTIQIVTNPQDAGLLAGYVNAEFSTSIFSERIQSKRFLENILIENNYSPKDFNIENLIVNIEKETNLIDVSYQNGNPELAQKHLELFINETKKKMNSSVISSMKSLEKTYTSETEILSTEIEGLIEEYNTLIKKNSLPEVLIMQSLLNNQVLMTVSDEQINALVNVNGSLHNQLMQMQSQILSKATEYRNVLDRYQAVKSGINSFSPEPYIRVISEPSLAKSPISPNKILNIAIAAILGVMIGIGIVFFREYWKNTAPDK</sequence>
<comment type="caution">
    <text evidence="15">The sequence shown here is derived from an EMBL/GenBank/DDBJ whole genome shotgun (WGS) entry which is preliminary data.</text>
</comment>
<proteinExistence type="inferred from homology"/>
<evidence type="ECO:0000313" key="16">
    <source>
        <dbReference type="Proteomes" id="UP001595817"/>
    </source>
</evidence>
<dbReference type="PANTHER" id="PTHR32309">
    <property type="entry name" value="TYROSINE-PROTEIN KINASE"/>
    <property type="match status" value="1"/>
</dbReference>
<evidence type="ECO:0000256" key="5">
    <source>
        <dbReference type="ARBA" id="ARBA00022475"/>
    </source>
</evidence>
<evidence type="ECO:0000256" key="11">
    <source>
        <dbReference type="ARBA" id="ARBA00045736"/>
    </source>
</evidence>
<protein>
    <recommendedName>
        <fullName evidence="4">Capsular polysaccharide biosynthesis protein CpsC</fullName>
    </recommendedName>
</protein>
<comment type="similarity">
    <text evidence="3">Belongs to the CpsC/CapA family.</text>
</comment>
<evidence type="ECO:0000256" key="8">
    <source>
        <dbReference type="ARBA" id="ARBA00022989"/>
    </source>
</evidence>
<dbReference type="InterPro" id="IPR050445">
    <property type="entry name" value="Bact_polysacc_biosynth/exp"/>
</dbReference>
<evidence type="ECO:0000313" key="15">
    <source>
        <dbReference type="EMBL" id="MFC4410001.1"/>
    </source>
</evidence>
<evidence type="ECO:0000259" key="14">
    <source>
        <dbReference type="Pfam" id="PF13807"/>
    </source>
</evidence>
<name>A0ABV8X3C1_9LACT</name>
<dbReference type="PANTHER" id="PTHR32309:SF13">
    <property type="entry name" value="FERRIC ENTEROBACTIN TRANSPORT PROTEIN FEPE"/>
    <property type="match status" value="1"/>
</dbReference>
<dbReference type="RefSeq" id="WP_378153356.1">
    <property type="nucleotide sequence ID" value="NZ_JBHSEC010000006.1"/>
</dbReference>
<accession>A0ABV8X3C1</accession>
<dbReference type="Pfam" id="PF13807">
    <property type="entry name" value="GNVR"/>
    <property type="match status" value="1"/>
</dbReference>
<dbReference type="InterPro" id="IPR003856">
    <property type="entry name" value="LPS_length_determ_N"/>
</dbReference>
<feature type="domain" description="Tyrosine-protein kinase G-rich" evidence="14">
    <location>
        <begin position="234"/>
        <end position="298"/>
    </location>
</feature>
<evidence type="ECO:0000259" key="13">
    <source>
        <dbReference type="Pfam" id="PF02706"/>
    </source>
</evidence>
<organism evidence="15 16">
    <name type="scientific">Chungangia koreensis</name>
    <dbReference type="NCBI Taxonomy" id="752657"/>
    <lineage>
        <taxon>Bacteria</taxon>
        <taxon>Bacillati</taxon>
        <taxon>Bacillota</taxon>
        <taxon>Bacilli</taxon>
        <taxon>Lactobacillales</taxon>
        <taxon>Chungangia</taxon>
    </lineage>
</organism>
<evidence type="ECO:0000256" key="10">
    <source>
        <dbReference type="ARBA" id="ARBA00023169"/>
    </source>
</evidence>
<comment type="pathway">
    <text evidence="2">Capsule biogenesis; capsule polysaccharide biosynthesis.</text>
</comment>
<evidence type="ECO:0000256" key="1">
    <source>
        <dbReference type="ARBA" id="ARBA00004651"/>
    </source>
</evidence>
<keyword evidence="6 12" id="KW-0812">Transmembrane</keyword>
<evidence type="ECO:0000256" key="2">
    <source>
        <dbReference type="ARBA" id="ARBA00005132"/>
    </source>
</evidence>